<gene>
    <name evidence="1" type="ORF">SDC9_124585</name>
</gene>
<evidence type="ECO:0008006" key="2">
    <source>
        <dbReference type="Google" id="ProtNLM"/>
    </source>
</evidence>
<dbReference type="InterPro" id="IPR038644">
    <property type="entry name" value="CopK_sf"/>
</dbReference>
<dbReference type="EMBL" id="VSSQ01028042">
    <property type="protein sequence ID" value="MPM77579.1"/>
    <property type="molecule type" value="Genomic_DNA"/>
</dbReference>
<sequence length="93" mass="10340">MLKKMLAIVALSSLGFSAYAVDASQVEKSIELKDGSTVYIFKDGKMAMEDKLGRTVRMKKDTVMETKDGQKILMHGDEVMRLENILRPASSRG</sequence>
<name>A0A645CKX8_9ZZZZ</name>
<dbReference type="GO" id="GO:0046872">
    <property type="term" value="F:metal ion binding"/>
    <property type="evidence" value="ECO:0007669"/>
    <property type="project" value="InterPro"/>
</dbReference>
<comment type="caution">
    <text evidence="1">The sequence shown here is derived from an EMBL/GenBank/DDBJ whole genome shotgun (WGS) entry which is preliminary data.</text>
</comment>
<dbReference type="Pfam" id="PF11525">
    <property type="entry name" value="CopK"/>
    <property type="match status" value="1"/>
</dbReference>
<dbReference type="Gene3D" id="2.40.10.300">
    <property type="entry name" value="Copper resistance protein K"/>
    <property type="match status" value="1"/>
</dbReference>
<dbReference type="InterPro" id="IPR021604">
    <property type="entry name" value="CopK"/>
</dbReference>
<evidence type="ECO:0000313" key="1">
    <source>
        <dbReference type="EMBL" id="MPM77579.1"/>
    </source>
</evidence>
<dbReference type="AlphaFoldDB" id="A0A645CKX8"/>
<protein>
    <recommendedName>
        <fullName evidence="2">Copper resistance protein K</fullName>
    </recommendedName>
</protein>
<accession>A0A645CKX8</accession>
<proteinExistence type="predicted"/>
<dbReference type="NCBIfam" id="NF033793">
    <property type="entry name" value="peri_CopK"/>
    <property type="match status" value="1"/>
</dbReference>
<organism evidence="1">
    <name type="scientific">bioreactor metagenome</name>
    <dbReference type="NCBI Taxonomy" id="1076179"/>
    <lineage>
        <taxon>unclassified sequences</taxon>
        <taxon>metagenomes</taxon>
        <taxon>ecological metagenomes</taxon>
    </lineage>
</organism>
<reference evidence="1" key="1">
    <citation type="submission" date="2019-08" db="EMBL/GenBank/DDBJ databases">
        <authorList>
            <person name="Kucharzyk K."/>
            <person name="Murdoch R.W."/>
            <person name="Higgins S."/>
            <person name="Loffler F."/>
        </authorList>
    </citation>
    <scope>NUCLEOTIDE SEQUENCE</scope>
</reference>